<feature type="region of interest" description="Disordered" evidence="1">
    <location>
        <begin position="1"/>
        <end position="22"/>
    </location>
</feature>
<evidence type="ECO:0000259" key="2">
    <source>
        <dbReference type="Pfam" id="PF04149"/>
    </source>
</evidence>
<name>A0ABU1Q758_9PSEU</name>
<accession>A0ABU1Q758</accession>
<reference evidence="3 4" key="1">
    <citation type="submission" date="2023-07" db="EMBL/GenBank/DDBJ databases">
        <title>Sequencing the genomes of 1000 actinobacteria strains.</title>
        <authorList>
            <person name="Klenk H.-P."/>
        </authorList>
    </citation>
    <scope>NUCLEOTIDE SEQUENCE [LARGE SCALE GENOMIC DNA]</scope>
    <source>
        <strain evidence="3 4">DSM 43749</strain>
    </source>
</reference>
<feature type="domain" description="DUF397" evidence="2">
    <location>
        <begin position="2"/>
        <end position="51"/>
    </location>
</feature>
<dbReference type="Proteomes" id="UP001268819">
    <property type="component" value="Unassembled WGS sequence"/>
</dbReference>
<dbReference type="Pfam" id="PF04149">
    <property type="entry name" value="DUF397"/>
    <property type="match status" value="1"/>
</dbReference>
<feature type="compositionally biased region" description="Basic and acidic residues" evidence="1">
    <location>
        <begin position="62"/>
        <end position="73"/>
    </location>
</feature>
<evidence type="ECO:0000256" key="1">
    <source>
        <dbReference type="SAM" id="MobiDB-lite"/>
    </source>
</evidence>
<organism evidence="3 4">
    <name type="scientific">Saccharothrix longispora</name>
    <dbReference type="NCBI Taxonomy" id="33920"/>
    <lineage>
        <taxon>Bacteria</taxon>
        <taxon>Bacillati</taxon>
        <taxon>Actinomycetota</taxon>
        <taxon>Actinomycetes</taxon>
        <taxon>Pseudonocardiales</taxon>
        <taxon>Pseudonocardiaceae</taxon>
        <taxon>Saccharothrix</taxon>
    </lineage>
</organism>
<protein>
    <recommendedName>
        <fullName evidence="2">DUF397 domain-containing protein</fullName>
    </recommendedName>
</protein>
<dbReference type="InterPro" id="IPR007278">
    <property type="entry name" value="DUF397"/>
</dbReference>
<evidence type="ECO:0000313" key="3">
    <source>
        <dbReference type="EMBL" id="MDR6598747.1"/>
    </source>
</evidence>
<dbReference type="RefSeq" id="WP_310313841.1">
    <property type="nucleotide sequence ID" value="NZ_BAAAXB010000001.1"/>
</dbReference>
<proteinExistence type="predicted"/>
<comment type="caution">
    <text evidence="3">The sequence shown here is derived from an EMBL/GenBank/DDBJ whole genome shotgun (WGS) entry which is preliminary data.</text>
</comment>
<gene>
    <name evidence="3" type="ORF">J2S66_007131</name>
</gene>
<dbReference type="EMBL" id="JAVDSG010000001">
    <property type="protein sequence ID" value="MDR6598747.1"/>
    <property type="molecule type" value="Genomic_DNA"/>
</dbReference>
<keyword evidence="4" id="KW-1185">Reference proteome</keyword>
<sequence>MADWRKSNYSGDGGTGGGNCVEVAPQGRRYAVRDSKNPDAGTVVATRGWLDAIKSGALDQCRTSERRPVDRPDGPAVPDITSLTQGGAEHARR</sequence>
<evidence type="ECO:0000313" key="4">
    <source>
        <dbReference type="Proteomes" id="UP001268819"/>
    </source>
</evidence>
<feature type="region of interest" description="Disordered" evidence="1">
    <location>
        <begin position="60"/>
        <end position="93"/>
    </location>
</feature>